<keyword evidence="4 7" id="KW-0808">Transferase</keyword>
<dbReference type="Proteomes" id="UP000070444">
    <property type="component" value="Unassembled WGS sequence"/>
</dbReference>
<evidence type="ECO:0000256" key="2">
    <source>
        <dbReference type="ARBA" id="ARBA00007441"/>
    </source>
</evidence>
<evidence type="ECO:0000313" key="7">
    <source>
        <dbReference type="EMBL" id="KXN66054.1"/>
    </source>
</evidence>
<evidence type="ECO:0000256" key="4">
    <source>
        <dbReference type="ARBA" id="ARBA00022679"/>
    </source>
</evidence>
<dbReference type="PANTHER" id="PTHR42790">
    <property type="entry name" value="AMINOTRANSFERASE"/>
    <property type="match status" value="1"/>
</dbReference>
<dbReference type="GO" id="GO:0019878">
    <property type="term" value="P:lysine biosynthetic process via aminoadipic acid"/>
    <property type="evidence" value="ECO:0007669"/>
    <property type="project" value="TreeGrafter"/>
</dbReference>
<keyword evidence="5" id="KW-0663">Pyridoxal phosphate</keyword>
<reference evidence="7 8" key="1">
    <citation type="journal article" date="2015" name="Genome Biol. Evol.">
        <title>Phylogenomic analyses indicate that early fungi evolved digesting cell walls of algal ancestors of land plants.</title>
        <authorList>
            <person name="Chang Y."/>
            <person name="Wang S."/>
            <person name="Sekimoto S."/>
            <person name="Aerts A.L."/>
            <person name="Choi C."/>
            <person name="Clum A."/>
            <person name="LaButti K.M."/>
            <person name="Lindquist E.A."/>
            <person name="Yee Ngan C."/>
            <person name="Ohm R.A."/>
            <person name="Salamov A.A."/>
            <person name="Grigoriev I.V."/>
            <person name="Spatafora J.W."/>
            <person name="Berbee M.L."/>
        </authorList>
    </citation>
    <scope>NUCLEOTIDE SEQUENCE [LARGE SCALE GENOMIC DNA]</scope>
    <source>
        <strain evidence="7 8">NRRL 28638</strain>
    </source>
</reference>
<dbReference type="InterPro" id="IPR015424">
    <property type="entry name" value="PyrdxlP-dep_Trfase"/>
</dbReference>
<dbReference type="InterPro" id="IPR015421">
    <property type="entry name" value="PyrdxlP-dep_Trfase_major"/>
</dbReference>
<dbReference type="AlphaFoldDB" id="A0A137NTV8"/>
<feature type="non-terminal residue" evidence="7">
    <location>
        <position position="301"/>
    </location>
</feature>
<keyword evidence="3" id="KW-0032">Aminotransferase</keyword>
<protein>
    <submittedName>
        <fullName evidence="7">PLP-dependent transferase</fullName>
    </submittedName>
</protein>
<comment type="similarity">
    <text evidence="2">Belongs to the class-I pyridoxal-phosphate-dependent aminotransferase family.</text>
</comment>
<dbReference type="OMA" id="HANDNIP"/>
<dbReference type="Gene3D" id="3.40.640.10">
    <property type="entry name" value="Type I PLP-dependent aspartate aminotransferase-like (Major domain)"/>
    <property type="match status" value="1"/>
</dbReference>
<dbReference type="STRING" id="796925.A0A137NTV8"/>
<dbReference type="EMBL" id="KQ964773">
    <property type="protein sequence ID" value="KXN66054.1"/>
    <property type="molecule type" value="Genomic_DNA"/>
</dbReference>
<organism evidence="7 8">
    <name type="scientific">Conidiobolus coronatus (strain ATCC 28846 / CBS 209.66 / NRRL 28638)</name>
    <name type="common">Delacroixia coronata</name>
    <dbReference type="NCBI Taxonomy" id="796925"/>
    <lineage>
        <taxon>Eukaryota</taxon>
        <taxon>Fungi</taxon>
        <taxon>Fungi incertae sedis</taxon>
        <taxon>Zoopagomycota</taxon>
        <taxon>Entomophthoromycotina</taxon>
        <taxon>Entomophthoromycetes</taxon>
        <taxon>Entomophthorales</taxon>
        <taxon>Ancylistaceae</taxon>
        <taxon>Conidiobolus</taxon>
    </lineage>
</organism>
<evidence type="ECO:0000256" key="1">
    <source>
        <dbReference type="ARBA" id="ARBA00001933"/>
    </source>
</evidence>
<dbReference type="GO" id="GO:0009074">
    <property type="term" value="P:aromatic amino acid family catabolic process"/>
    <property type="evidence" value="ECO:0007669"/>
    <property type="project" value="TreeGrafter"/>
</dbReference>
<evidence type="ECO:0000256" key="5">
    <source>
        <dbReference type="ARBA" id="ARBA00022898"/>
    </source>
</evidence>
<accession>A0A137NTV8</accession>
<comment type="cofactor">
    <cofactor evidence="1">
        <name>pyridoxal 5'-phosphate</name>
        <dbReference type="ChEBI" id="CHEBI:597326"/>
    </cofactor>
</comment>
<dbReference type="GO" id="GO:0006571">
    <property type="term" value="P:tyrosine biosynthetic process"/>
    <property type="evidence" value="ECO:0007669"/>
    <property type="project" value="TreeGrafter"/>
</dbReference>
<dbReference type="CDD" id="cd00609">
    <property type="entry name" value="AAT_like"/>
    <property type="match status" value="1"/>
</dbReference>
<keyword evidence="8" id="KW-1185">Reference proteome</keyword>
<evidence type="ECO:0000313" key="8">
    <source>
        <dbReference type="Proteomes" id="UP000070444"/>
    </source>
</evidence>
<dbReference type="GO" id="GO:0047536">
    <property type="term" value="F:2-aminoadipate transaminase activity"/>
    <property type="evidence" value="ECO:0007669"/>
    <property type="project" value="TreeGrafter"/>
</dbReference>
<dbReference type="PANTHER" id="PTHR42790:SF21">
    <property type="entry name" value="AROMATIC_AMINOADIPATE AMINOTRANSFERASE 1"/>
    <property type="match status" value="1"/>
</dbReference>
<evidence type="ECO:0000259" key="6">
    <source>
        <dbReference type="Pfam" id="PF00155"/>
    </source>
</evidence>
<feature type="domain" description="Aminotransferase class I/classII large" evidence="6">
    <location>
        <begin position="87"/>
        <end position="300"/>
    </location>
</feature>
<dbReference type="InterPro" id="IPR050859">
    <property type="entry name" value="Class-I_PLP-dep_aminotransf"/>
</dbReference>
<evidence type="ECO:0000256" key="3">
    <source>
        <dbReference type="ARBA" id="ARBA00022576"/>
    </source>
</evidence>
<gene>
    <name evidence="7" type="ORF">CONCODRAFT_44114</name>
</gene>
<proteinExistence type="inferred from homology"/>
<dbReference type="SUPFAM" id="SSF53383">
    <property type="entry name" value="PLP-dependent transferases"/>
    <property type="match status" value="1"/>
</dbReference>
<dbReference type="OrthoDB" id="691673at2759"/>
<dbReference type="InterPro" id="IPR004839">
    <property type="entry name" value="Aminotransferase_I/II_large"/>
</dbReference>
<sequence>MIALSQHLKKGKDLSYQLSSEGRLRRKQLMIDIFKYSPEDNIFLAHGLPRADSFSIKELSFKYGMFGSDKFHEAKIERVPTDRSILSLDKSMQYGSGKGSLNLVQLIKKHADLVHCPKYSNWDVVLTTGNTEALYQSLTLLADRGDPIIVAKWCYPIALETFRGKGLRFIVADIDEEGIIPSSIEDSVKEYYQSNPNAPKCKLIYTVPTGQNPSGATMSLERRQEFYRVCQKLDLMILEDDPYYFLQLPTYKPDGEYNESEFALDTLLPSLLSIDVDGRVVRMDSFSKVIAPGLRTAWITG</sequence>
<dbReference type="GO" id="GO:0030170">
    <property type="term" value="F:pyridoxal phosphate binding"/>
    <property type="evidence" value="ECO:0007669"/>
    <property type="project" value="InterPro"/>
</dbReference>
<dbReference type="Pfam" id="PF00155">
    <property type="entry name" value="Aminotran_1_2"/>
    <property type="match status" value="1"/>
</dbReference>
<name>A0A137NTV8_CONC2</name>
<dbReference type="GO" id="GO:0008793">
    <property type="term" value="F:aromatic-amino-acid transaminase activity"/>
    <property type="evidence" value="ECO:0007669"/>
    <property type="project" value="TreeGrafter"/>
</dbReference>